<protein>
    <submittedName>
        <fullName evidence="7">O-antigen ligase family protein</fullName>
    </submittedName>
</protein>
<dbReference type="EMBL" id="CP093326">
    <property type="protein sequence ID" value="UNK44968.1"/>
    <property type="molecule type" value="Genomic_DNA"/>
</dbReference>
<evidence type="ECO:0000313" key="7">
    <source>
        <dbReference type="EMBL" id="UNK44968.1"/>
    </source>
</evidence>
<keyword evidence="8" id="KW-1185">Reference proteome</keyword>
<feature type="transmembrane region" description="Helical" evidence="5">
    <location>
        <begin position="93"/>
        <end position="113"/>
    </location>
</feature>
<evidence type="ECO:0000256" key="2">
    <source>
        <dbReference type="ARBA" id="ARBA00022692"/>
    </source>
</evidence>
<evidence type="ECO:0000256" key="5">
    <source>
        <dbReference type="SAM" id="Phobius"/>
    </source>
</evidence>
<dbReference type="Proteomes" id="UP000829069">
    <property type="component" value="Chromosome"/>
</dbReference>
<comment type="subcellular location">
    <subcellularLocation>
        <location evidence="1">Membrane</location>
        <topology evidence="1">Multi-pass membrane protein</topology>
    </subcellularLocation>
</comment>
<organism evidence="7 8">
    <name type="scientific">Arthrobacter sulfonylureivorans</name>
    <dbReference type="NCBI Taxonomy" id="2486855"/>
    <lineage>
        <taxon>Bacteria</taxon>
        <taxon>Bacillati</taxon>
        <taxon>Actinomycetota</taxon>
        <taxon>Actinomycetes</taxon>
        <taxon>Micrococcales</taxon>
        <taxon>Micrococcaceae</taxon>
        <taxon>Arthrobacter</taxon>
    </lineage>
</organism>
<evidence type="ECO:0000256" key="4">
    <source>
        <dbReference type="ARBA" id="ARBA00023136"/>
    </source>
</evidence>
<name>A0ABY3W498_9MICC</name>
<feature type="domain" description="O-antigen ligase-related" evidence="6">
    <location>
        <begin position="189"/>
        <end position="324"/>
    </location>
</feature>
<feature type="transmembrane region" description="Helical" evidence="5">
    <location>
        <begin position="185"/>
        <end position="217"/>
    </location>
</feature>
<accession>A0ABY3W498</accession>
<evidence type="ECO:0000259" key="6">
    <source>
        <dbReference type="Pfam" id="PF04932"/>
    </source>
</evidence>
<keyword evidence="3 5" id="KW-1133">Transmembrane helix</keyword>
<sequence length="405" mass="42351">MPRSGAKPAIPFVIWLLVVVSLVRWRQGSIYSGGADPVVVIKALIQCVALLVAVVVLIRTRERQPLGGRSLGLLLLIVAVSAIGAYAQGNTEASAVLAIRVVLLAATVIVVLLSFPARLAVTSLLAAMAVVGAFSAITGLGLMLSGGRLGGGIPPLSPNDIASLCGLPALGVLHEIVHGRASGRLLVIFAGLSGLVLATGSRTAIFALVAAMLVVLLQVRRPPIAVAAMVLVAVPAIFAIIAYTPTLANIVNRGDSASLVTLNSRTISWEAVLEIPFDTWERWVGSGLSVKQIAVLGQYWDEQVFDSSWISALAQAGLVGAALLALWVARTSWDSLRTPQLGTFTNGALLFILFRSVTENGLVDASVDFVVFFTLSVLLEKASARPFHPADHGPVGPKDHLAKAP</sequence>
<feature type="transmembrane region" description="Helical" evidence="5">
    <location>
        <begin position="125"/>
        <end position="144"/>
    </location>
</feature>
<evidence type="ECO:0000256" key="3">
    <source>
        <dbReference type="ARBA" id="ARBA00022989"/>
    </source>
</evidence>
<keyword evidence="2 5" id="KW-0812">Transmembrane</keyword>
<proteinExistence type="predicted"/>
<feature type="transmembrane region" description="Helical" evidence="5">
    <location>
        <begin position="224"/>
        <end position="243"/>
    </location>
</feature>
<keyword evidence="7" id="KW-0436">Ligase</keyword>
<evidence type="ECO:0000256" key="1">
    <source>
        <dbReference type="ARBA" id="ARBA00004141"/>
    </source>
</evidence>
<feature type="transmembrane region" description="Helical" evidence="5">
    <location>
        <begin position="70"/>
        <end position="87"/>
    </location>
</feature>
<dbReference type="InterPro" id="IPR007016">
    <property type="entry name" value="O-antigen_ligase-rel_domated"/>
</dbReference>
<dbReference type="GO" id="GO:0016874">
    <property type="term" value="F:ligase activity"/>
    <property type="evidence" value="ECO:0007669"/>
    <property type="project" value="UniProtKB-KW"/>
</dbReference>
<dbReference type="RefSeq" id="WP_241913289.1">
    <property type="nucleotide sequence ID" value="NZ_CP093326.1"/>
</dbReference>
<dbReference type="Pfam" id="PF04932">
    <property type="entry name" value="Wzy_C"/>
    <property type="match status" value="1"/>
</dbReference>
<feature type="transmembrane region" description="Helical" evidence="5">
    <location>
        <begin position="309"/>
        <end position="329"/>
    </location>
</feature>
<feature type="transmembrane region" description="Helical" evidence="5">
    <location>
        <begin position="38"/>
        <end position="58"/>
    </location>
</feature>
<gene>
    <name evidence="7" type="ORF">MNQ99_13530</name>
</gene>
<evidence type="ECO:0000313" key="8">
    <source>
        <dbReference type="Proteomes" id="UP000829069"/>
    </source>
</evidence>
<keyword evidence="4 5" id="KW-0472">Membrane</keyword>
<reference evidence="7 8" key="1">
    <citation type="submission" date="2022-03" db="EMBL/GenBank/DDBJ databases">
        <title>Isotopic signatures of nitrous oxide derived from detoxification processes.</title>
        <authorList>
            <person name="Behrendt U."/>
            <person name="Buchen C."/>
            <person name="Well R."/>
            <person name="Ulrich A."/>
            <person name="Rohe L."/>
            <person name="Kolb S."/>
            <person name="Schloter M."/>
            <person name="Horn M.A."/>
            <person name="Augustin J."/>
        </authorList>
    </citation>
    <scope>NUCLEOTIDE SEQUENCE [LARGE SCALE GENOMIC DNA]</scope>
    <source>
        <strain evidence="7 8">S4-C24</strain>
    </source>
</reference>